<evidence type="ECO:0000313" key="2">
    <source>
        <dbReference type="Proteomes" id="UP000231586"/>
    </source>
</evidence>
<sequence>MVKKDLLTFEGKPLFPERVAETVTYQLPSLEAELYEAVTEYVRTEMNRADRLADEGGTGRRRTVGFALTVLQRRLASSPEAIFRSLQRRSERLRRQRDALLVGDGCAP</sequence>
<keyword evidence="2" id="KW-1185">Reference proteome</keyword>
<dbReference type="RefSeq" id="WP_245859279.1">
    <property type="nucleotide sequence ID" value="NZ_PGTZ01000012.1"/>
</dbReference>
<evidence type="ECO:0000313" key="1">
    <source>
        <dbReference type="EMBL" id="PJI85527.1"/>
    </source>
</evidence>
<proteinExistence type="predicted"/>
<organism evidence="1 2">
    <name type="scientific">Luteimicrobium subarcticum</name>
    <dbReference type="NCBI Taxonomy" id="620910"/>
    <lineage>
        <taxon>Bacteria</taxon>
        <taxon>Bacillati</taxon>
        <taxon>Actinomycetota</taxon>
        <taxon>Actinomycetes</taxon>
        <taxon>Micrococcales</taxon>
        <taxon>Luteimicrobium</taxon>
    </lineage>
</organism>
<dbReference type="Proteomes" id="UP000231586">
    <property type="component" value="Unassembled WGS sequence"/>
</dbReference>
<dbReference type="EMBL" id="PGTZ01000012">
    <property type="protein sequence ID" value="PJI85527.1"/>
    <property type="molecule type" value="Genomic_DNA"/>
</dbReference>
<dbReference type="AlphaFoldDB" id="A0A2M8W3M8"/>
<reference evidence="1 2" key="1">
    <citation type="submission" date="2017-11" db="EMBL/GenBank/DDBJ databases">
        <title>Genomic Encyclopedia of Archaeal and Bacterial Type Strains, Phase II (KMG-II): From Individual Species to Whole Genera.</title>
        <authorList>
            <person name="Goeker M."/>
        </authorList>
    </citation>
    <scope>NUCLEOTIDE SEQUENCE [LARGE SCALE GENOMIC DNA]</scope>
    <source>
        <strain evidence="1 2">DSM 22413</strain>
    </source>
</reference>
<gene>
    <name evidence="1" type="ORF">CLV34_3042</name>
</gene>
<accession>A0A2M8W3M8</accession>
<comment type="caution">
    <text evidence="1">The sequence shown here is derived from an EMBL/GenBank/DDBJ whole genome shotgun (WGS) entry which is preliminary data.</text>
</comment>
<name>A0A2M8W3M8_9MICO</name>
<protein>
    <submittedName>
        <fullName evidence="1">Uncharacterized protein</fullName>
    </submittedName>
</protein>